<gene>
    <name evidence="2" type="ORF">SPRG_02864</name>
</gene>
<keyword evidence="3" id="KW-1185">Reference proteome</keyword>
<dbReference type="KEGG" id="spar:SPRG_02864"/>
<dbReference type="RefSeq" id="XP_012196841.1">
    <property type="nucleotide sequence ID" value="XM_012341451.1"/>
</dbReference>
<dbReference type="AlphaFoldDB" id="A0A067D009"/>
<evidence type="ECO:0000313" key="2">
    <source>
        <dbReference type="EMBL" id="KDO32387.1"/>
    </source>
</evidence>
<sequence length="116" mass="12543">MASSELATLRRLYAALEQDHVELARRYAMTKARIAVAQAEKALLVDELCRYPASDFDSDSDDGDDNDEPHAPLTTPKPEPHAASSTAHAVPGKPTQEVAQHVASEVKPEPLPEANT</sequence>
<dbReference type="VEuPathDB" id="FungiDB:SPRG_02864"/>
<dbReference type="OrthoDB" id="79341at2759"/>
<dbReference type="GeneID" id="24125403"/>
<accession>A0A067D009</accession>
<dbReference type="Proteomes" id="UP000030745">
    <property type="component" value="Unassembled WGS sequence"/>
</dbReference>
<evidence type="ECO:0000256" key="1">
    <source>
        <dbReference type="SAM" id="MobiDB-lite"/>
    </source>
</evidence>
<evidence type="ECO:0000313" key="3">
    <source>
        <dbReference type="Proteomes" id="UP000030745"/>
    </source>
</evidence>
<organism evidence="2 3">
    <name type="scientific">Saprolegnia parasitica (strain CBS 223.65)</name>
    <dbReference type="NCBI Taxonomy" id="695850"/>
    <lineage>
        <taxon>Eukaryota</taxon>
        <taxon>Sar</taxon>
        <taxon>Stramenopiles</taxon>
        <taxon>Oomycota</taxon>
        <taxon>Saprolegniomycetes</taxon>
        <taxon>Saprolegniales</taxon>
        <taxon>Saprolegniaceae</taxon>
        <taxon>Saprolegnia</taxon>
    </lineage>
</organism>
<proteinExistence type="predicted"/>
<feature type="region of interest" description="Disordered" evidence="1">
    <location>
        <begin position="52"/>
        <end position="116"/>
    </location>
</feature>
<dbReference type="EMBL" id="KK583195">
    <property type="protein sequence ID" value="KDO32387.1"/>
    <property type="molecule type" value="Genomic_DNA"/>
</dbReference>
<name>A0A067D009_SAPPC</name>
<protein>
    <submittedName>
        <fullName evidence="2">Uncharacterized protein</fullName>
    </submittedName>
</protein>
<feature type="compositionally biased region" description="Acidic residues" evidence="1">
    <location>
        <begin position="56"/>
        <end position="67"/>
    </location>
</feature>
<reference evidence="2 3" key="1">
    <citation type="journal article" date="2013" name="PLoS Genet.">
        <title>Distinctive expansion of potential virulence genes in the genome of the oomycete fish pathogen Saprolegnia parasitica.</title>
        <authorList>
            <person name="Jiang R.H."/>
            <person name="de Bruijn I."/>
            <person name="Haas B.J."/>
            <person name="Belmonte R."/>
            <person name="Lobach L."/>
            <person name="Christie J."/>
            <person name="van den Ackerveken G."/>
            <person name="Bottin A."/>
            <person name="Bulone V."/>
            <person name="Diaz-Moreno S.M."/>
            <person name="Dumas B."/>
            <person name="Fan L."/>
            <person name="Gaulin E."/>
            <person name="Govers F."/>
            <person name="Grenville-Briggs L.J."/>
            <person name="Horner N.R."/>
            <person name="Levin J.Z."/>
            <person name="Mammella M."/>
            <person name="Meijer H.J."/>
            <person name="Morris P."/>
            <person name="Nusbaum C."/>
            <person name="Oome S."/>
            <person name="Phillips A.J."/>
            <person name="van Rooyen D."/>
            <person name="Rzeszutek E."/>
            <person name="Saraiva M."/>
            <person name="Secombes C.J."/>
            <person name="Seidl M.F."/>
            <person name="Snel B."/>
            <person name="Stassen J.H."/>
            <person name="Sykes S."/>
            <person name="Tripathy S."/>
            <person name="van den Berg H."/>
            <person name="Vega-Arreguin J.C."/>
            <person name="Wawra S."/>
            <person name="Young S.K."/>
            <person name="Zeng Q."/>
            <person name="Dieguez-Uribeondo J."/>
            <person name="Russ C."/>
            <person name="Tyler B.M."/>
            <person name="van West P."/>
        </authorList>
    </citation>
    <scope>NUCLEOTIDE SEQUENCE [LARGE SCALE GENOMIC DNA]</scope>
    <source>
        <strain evidence="2 3">CBS 223.65</strain>
    </source>
</reference>